<dbReference type="HOGENOM" id="CLU_2203622_0_0_1"/>
<protein>
    <submittedName>
        <fullName evidence="1">Uncharacterized protein</fullName>
    </submittedName>
</protein>
<dbReference type="InParanoid" id="T1HPL3"/>
<sequence length="108" mass="12469">MYCKMTGVPLGDQNSLRCSCVLPLRRCTIQQGNRIFSITCQTLTVVLYSDQESCTTEAWFEAINKAIMQDAQHRQTLNRRGSSRQVLKKKDLNFMNDALTPRKRKQLQ</sequence>
<dbReference type="EMBL" id="ACPB03017124">
    <property type="status" value="NOT_ANNOTATED_CDS"/>
    <property type="molecule type" value="Genomic_DNA"/>
</dbReference>
<reference evidence="1" key="1">
    <citation type="submission" date="2015-05" db="UniProtKB">
        <authorList>
            <consortium name="EnsemblMetazoa"/>
        </authorList>
    </citation>
    <scope>IDENTIFICATION</scope>
</reference>
<accession>T1HPL3</accession>
<keyword evidence="2" id="KW-1185">Reference proteome</keyword>
<dbReference type="Proteomes" id="UP000015103">
    <property type="component" value="Unassembled WGS sequence"/>
</dbReference>
<evidence type="ECO:0000313" key="2">
    <source>
        <dbReference type="Proteomes" id="UP000015103"/>
    </source>
</evidence>
<dbReference type="EnsemblMetazoa" id="RPRC005987-RA">
    <property type="protein sequence ID" value="RPRC005987-PA"/>
    <property type="gene ID" value="RPRC005987"/>
</dbReference>
<dbReference type="VEuPathDB" id="VectorBase:RPRC005987"/>
<dbReference type="AlphaFoldDB" id="T1HPL3"/>
<evidence type="ECO:0000313" key="1">
    <source>
        <dbReference type="EnsemblMetazoa" id="RPRC005987-PA"/>
    </source>
</evidence>
<dbReference type="STRING" id="13249.T1HPL3"/>
<name>T1HPL3_RHOPR</name>
<proteinExistence type="predicted"/>
<organism evidence="1 2">
    <name type="scientific">Rhodnius prolixus</name>
    <name type="common">Triatomid bug</name>
    <dbReference type="NCBI Taxonomy" id="13249"/>
    <lineage>
        <taxon>Eukaryota</taxon>
        <taxon>Metazoa</taxon>
        <taxon>Ecdysozoa</taxon>
        <taxon>Arthropoda</taxon>
        <taxon>Hexapoda</taxon>
        <taxon>Insecta</taxon>
        <taxon>Pterygota</taxon>
        <taxon>Neoptera</taxon>
        <taxon>Paraneoptera</taxon>
        <taxon>Hemiptera</taxon>
        <taxon>Heteroptera</taxon>
        <taxon>Panheteroptera</taxon>
        <taxon>Cimicomorpha</taxon>
        <taxon>Reduviidae</taxon>
        <taxon>Triatominae</taxon>
        <taxon>Rhodnius</taxon>
    </lineage>
</organism>